<evidence type="ECO:0000313" key="2">
    <source>
        <dbReference type="EMBL" id="SVD97041.1"/>
    </source>
</evidence>
<feature type="non-terminal residue" evidence="2">
    <location>
        <position position="256"/>
    </location>
</feature>
<dbReference type="Gene3D" id="3.50.50.60">
    <property type="entry name" value="FAD/NAD(P)-binding domain"/>
    <property type="match status" value="1"/>
</dbReference>
<dbReference type="InterPro" id="IPR051691">
    <property type="entry name" value="Metab_Enz_Cyan_OpOx_G3PDH"/>
</dbReference>
<sequence>KCRRIEARPGQVVDRAEPLSFQFDGRSYTGYAGDTIASALTAAGVGILSRSFKYHRPRGLLCGAGHCPNCLVQIGDEPSVRSCTRPLEQGMDIRSQNAWPSLDNDLMQLTESVSRFLPVGFYYKIFHRPRFLWPAFEHLLRNAAGLGVIDPQTPEGGYDKQYLHADVVVVGGGPAGLSAAVAAADHGSRGLLIDENADVGGPLRFDRPDETVTERIAQCRKALDQAGATILTRTSVVGWYQDHWLSAVRGNRLYKI</sequence>
<accession>A0A382ZNK5</accession>
<dbReference type="Gene3D" id="3.10.20.440">
    <property type="entry name" value="2Fe-2S iron-sulphur cluster binding domain, sarcosine oxidase, alpha subunit, N-terminal domain"/>
    <property type="match status" value="1"/>
</dbReference>
<dbReference type="PANTHER" id="PTHR42949:SF3">
    <property type="entry name" value="ANAEROBIC GLYCEROL-3-PHOSPHATE DEHYDROGENASE SUBUNIT B"/>
    <property type="match status" value="1"/>
</dbReference>
<reference evidence="2" key="1">
    <citation type="submission" date="2018-05" db="EMBL/GenBank/DDBJ databases">
        <authorList>
            <person name="Lanie J.A."/>
            <person name="Ng W.-L."/>
            <person name="Kazmierczak K.M."/>
            <person name="Andrzejewski T.M."/>
            <person name="Davidsen T.M."/>
            <person name="Wayne K.J."/>
            <person name="Tettelin H."/>
            <person name="Glass J.I."/>
            <person name="Rusch D."/>
            <person name="Podicherti R."/>
            <person name="Tsui H.-C.T."/>
            <person name="Winkler M.E."/>
        </authorList>
    </citation>
    <scope>NUCLEOTIDE SEQUENCE</scope>
</reference>
<name>A0A382ZNK5_9ZZZZ</name>
<dbReference type="InterPro" id="IPR036188">
    <property type="entry name" value="FAD/NAD-bd_sf"/>
</dbReference>
<organism evidence="2">
    <name type="scientific">marine metagenome</name>
    <dbReference type="NCBI Taxonomy" id="408172"/>
    <lineage>
        <taxon>unclassified sequences</taxon>
        <taxon>metagenomes</taxon>
        <taxon>ecological metagenomes</taxon>
    </lineage>
</organism>
<gene>
    <name evidence="2" type="ORF">METZ01_LOCUS449895</name>
</gene>
<dbReference type="PANTHER" id="PTHR42949">
    <property type="entry name" value="ANAEROBIC GLYCEROL-3-PHOSPHATE DEHYDROGENASE SUBUNIT B"/>
    <property type="match status" value="1"/>
</dbReference>
<dbReference type="SUPFAM" id="SSF54292">
    <property type="entry name" value="2Fe-2S ferredoxin-like"/>
    <property type="match status" value="1"/>
</dbReference>
<dbReference type="SUPFAM" id="SSF51905">
    <property type="entry name" value="FAD/NAD(P)-binding domain"/>
    <property type="match status" value="1"/>
</dbReference>
<keyword evidence="1" id="KW-0560">Oxidoreductase</keyword>
<proteinExistence type="predicted"/>
<feature type="non-terminal residue" evidence="2">
    <location>
        <position position="1"/>
    </location>
</feature>
<evidence type="ECO:0000256" key="1">
    <source>
        <dbReference type="ARBA" id="ARBA00023002"/>
    </source>
</evidence>
<protein>
    <recommendedName>
        <fullName evidence="3">FAD/NAD(P)-binding domain-containing protein</fullName>
    </recommendedName>
</protein>
<evidence type="ECO:0008006" key="3">
    <source>
        <dbReference type="Google" id="ProtNLM"/>
    </source>
</evidence>
<dbReference type="EMBL" id="UINC01185373">
    <property type="protein sequence ID" value="SVD97041.1"/>
    <property type="molecule type" value="Genomic_DNA"/>
</dbReference>
<dbReference type="InterPro" id="IPR042204">
    <property type="entry name" value="2Fe-2S-bd_N"/>
</dbReference>
<dbReference type="InterPro" id="IPR036010">
    <property type="entry name" value="2Fe-2S_ferredoxin-like_sf"/>
</dbReference>
<dbReference type="AlphaFoldDB" id="A0A382ZNK5"/>
<dbReference type="GO" id="GO:0016491">
    <property type="term" value="F:oxidoreductase activity"/>
    <property type="evidence" value="ECO:0007669"/>
    <property type="project" value="UniProtKB-KW"/>
</dbReference>
<dbReference type="Pfam" id="PF13510">
    <property type="entry name" value="Fer2_4"/>
    <property type="match status" value="1"/>
</dbReference>
<dbReference type="GO" id="GO:0051536">
    <property type="term" value="F:iron-sulfur cluster binding"/>
    <property type="evidence" value="ECO:0007669"/>
    <property type="project" value="InterPro"/>
</dbReference>
<dbReference type="Pfam" id="PF12831">
    <property type="entry name" value="FAD_oxidored"/>
    <property type="match status" value="1"/>
</dbReference>